<dbReference type="Gene3D" id="2.60.40.60">
    <property type="entry name" value="Cadherins"/>
    <property type="match status" value="5"/>
</dbReference>
<comment type="subcellular location">
    <subcellularLocation>
        <location evidence="2">Cell junction</location>
        <location evidence="2">Desmosome</location>
    </subcellularLocation>
    <subcellularLocation>
        <location evidence="1">Cell membrane</location>
    </subcellularLocation>
</comment>
<keyword evidence="14" id="KW-0732">Signal</keyword>
<evidence type="ECO:0000256" key="2">
    <source>
        <dbReference type="ARBA" id="ARBA00004568"/>
    </source>
</evidence>
<organism evidence="16 17">
    <name type="scientific">Erpetoichthys calabaricus</name>
    <name type="common">Rope fish</name>
    <name type="synonym">Calamoichthys calabaricus</name>
    <dbReference type="NCBI Taxonomy" id="27687"/>
    <lineage>
        <taxon>Eukaryota</taxon>
        <taxon>Metazoa</taxon>
        <taxon>Chordata</taxon>
        <taxon>Craniata</taxon>
        <taxon>Vertebrata</taxon>
        <taxon>Euteleostomi</taxon>
        <taxon>Actinopterygii</taxon>
        <taxon>Polypteriformes</taxon>
        <taxon>Polypteridae</taxon>
        <taxon>Erpetoichthys</taxon>
    </lineage>
</organism>
<reference evidence="16" key="1">
    <citation type="submission" date="2021-06" db="EMBL/GenBank/DDBJ databases">
        <authorList>
            <consortium name="Wellcome Sanger Institute Data Sharing"/>
        </authorList>
    </citation>
    <scope>NUCLEOTIDE SEQUENCE [LARGE SCALE GENOMIC DNA]</scope>
</reference>
<dbReference type="FunFam" id="2.60.40.60:FF:000031">
    <property type="entry name" value="Cadherin 3"/>
    <property type="match status" value="1"/>
</dbReference>
<dbReference type="FunFam" id="2.60.40.60:FF:000083">
    <property type="entry name" value="Desmoglein 1"/>
    <property type="match status" value="1"/>
</dbReference>
<evidence type="ECO:0000256" key="12">
    <source>
        <dbReference type="ARBA" id="ARBA00023180"/>
    </source>
</evidence>
<evidence type="ECO:0000313" key="17">
    <source>
        <dbReference type="Proteomes" id="UP000694620"/>
    </source>
</evidence>
<keyword evidence="7 13" id="KW-0106">Calcium</keyword>
<gene>
    <name evidence="16" type="primary">DSG4</name>
    <name evidence="16" type="synonym">DSG2</name>
</gene>
<dbReference type="GeneTree" id="ENSGT01030000234624"/>
<keyword evidence="3" id="KW-1003">Cell membrane</keyword>
<keyword evidence="8" id="KW-0130">Cell adhesion</keyword>
<evidence type="ECO:0000256" key="1">
    <source>
        <dbReference type="ARBA" id="ARBA00004236"/>
    </source>
</evidence>
<keyword evidence="9" id="KW-0965">Cell junction</keyword>
<sequence length="1184" mass="129489">MFLFRVFNIGFLLIGFQTIFQSYGKTTFKTLQIQNGEFVHNQNININQRQKRDRMTIPPIKITENEDYTSKNPLARIRSDVPSAKYYKILGKGANEPPFNLFVVNENTGEVSITAIVDREKCAIYNLVGYALDSVGKQVEHEIAVVFIVDDVNDNAPVFSSPVYYAEVPELSTPGTVVLYLNATDADDPNTIHTKLVYQLLDQQPSDGVMFYIEKNAVMVAQPTLDREEIDHYTLIIQVKDMDGGEGAFSSTATVQVDILDVNDNFPVMEKDSYEGSVEENAANVEVMRMKAFDADLEGSANWQAEYHIDSGNEGGYFRMETDAATNEGILILQKEMDYEELQNLQLGISVRNKAAFHQSLASASGYKSKSIPVNIKVKNKKEGAAFMPKVKAMAVSEQKGKMNLSKAIGSYRAIDKDTGKPAKNVKYAKGNDPGNWLSIDPNTAEIWLNQMPDRESPYLKNGTYTATILAISDDMPVKTSTGTIAIQVEDFNDHCPTLTTTSTNLCTDDKSIVVTAVDQDFDPNGPPFKFTIINEPNMKDKQWTIEKINDTSAVVRIQQKLWPGEYSIKFMIQDQQGKSCENDQVLNIGACTCDTNKVCSSVFKKRTGTSLGVGRLALVMLMLGPLLLLFVPLLLLACLCGKAGAGAFNKGLVVDPPEGRLMKSASEGIGEDKDIKKLLHKEEHLSSIWSGQKEHLLMDANVVGTAGAMNAVNAINVSGGQLMYQPGGPVYFQQRERSMDMMNRREELAVGGAFMEQEDEFDIVALPDHLLKTYYMERANNYSEEPEDKIFKFSTEEDKASVISAVDICRNIDESLDDNFFNNLGPKFKTLAGICTVNETSEVTHKDLAVSVEQSSMVSLPAKPSGGLISNQKISSVQVKSQVPPPIVQQDVSIMEKYSTTTSKSAVSQPAVSQSAVSQSAVSQSALSQSALSQSALSQSVVNLQKNVLVSDTSSSYVPQTMYYATTPVIQATRYIVEPQIQPNVLIADRGPAIVTGLHAPMRVAESLLTQNVLLTDKRVIATPVIQSGVVGINSGTLHMSEIPVAQNLVLVDRYGNRIQGGVAGLEQGTLRLGEIQGSKNVLIAEQKVLTGASVQGNGIGLDQSTLHMSAVPSSQNVLRVEKRTESIPVLQSMRVVGDPASVQTKNIVVKEETVVSGPSKLAGVTGFNHEIISMTENLKNVK</sequence>
<dbReference type="GO" id="GO:0005509">
    <property type="term" value="F:calcium ion binding"/>
    <property type="evidence" value="ECO:0007669"/>
    <property type="project" value="UniProtKB-UniRule"/>
</dbReference>
<dbReference type="GO" id="GO:0055113">
    <property type="term" value="P:epiboly involved in gastrulation with mouth forming second"/>
    <property type="evidence" value="ECO:0007669"/>
    <property type="project" value="UniProtKB-ARBA"/>
</dbReference>
<protein>
    <submittedName>
        <fullName evidence="16">Desmoglein 4</fullName>
    </submittedName>
</protein>
<evidence type="ECO:0000256" key="13">
    <source>
        <dbReference type="PROSITE-ProRule" id="PRU00043"/>
    </source>
</evidence>
<dbReference type="PRINTS" id="PR01818">
    <property type="entry name" value="DESMOCADHERN"/>
</dbReference>
<dbReference type="Gene3D" id="4.10.900.10">
    <property type="entry name" value="TCF3-CBD (Catenin binding domain)"/>
    <property type="match status" value="1"/>
</dbReference>
<keyword evidence="10" id="KW-1133">Transmembrane helix</keyword>
<dbReference type="GO" id="GO:0030057">
    <property type="term" value="C:desmosome"/>
    <property type="evidence" value="ECO:0007669"/>
    <property type="project" value="UniProtKB-SubCell"/>
</dbReference>
<dbReference type="InterPro" id="IPR002126">
    <property type="entry name" value="Cadherin-like_dom"/>
</dbReference>
<keyword evidence="6" id="KW-0677">Repeat</keyword>
<reference evidence="16" key="2">
    <citation type="submission" date="2025-08" db="UniProtKB">
        <authorList>
            <consortium name="Ensembl"/>
        </authorList>
    </citation>
    <scope>IDENTIFICATION</scope>
</reference>
<feature type="signal peptide" evidence="14">
    <location>
        <begin position="1"/>
        <end position="24"/>
    </location>
</feature>
<keyword evidence="11" id="KW-0472">Membrane</keyword>
<evidence type="ECO:0000256" key="10">
    <source>
        <dbReference type="ARBA" id="ARBA00022989"/>
    </source>
</evidence>
<feature type="domain" description="Cadherin" evidence="15">
    <location>
        <begin position="270"/>
        <end position="391"/>
    </location>
</feature>
<evidence type="ECO:0000256" key="3">
    <source>
        <dbReference type="ARBA" id="ARBA00022475"/>
    </source>
</evidence>
<dbReference type="InterPro" id="IPR027397">
    <property type="entry name" value="Catenin-bd_sf"/>
</dbReference>
<evidence type="ECO:0000256" key="11">
    <source>
        <dbReference type="ARBA" id="ARBA00023136"/>
    </source>
</evidence>
<evidence type="ECO:0000256" key="4">
    <source>
        <dbReference type="ARBA" id="ARBA00022692"/>
    </source>
</evidence>
<evidence type="ECO:0000259" key="15">
    <source>
        <dbReference type="PROSITE" id="PS50268"/>
    </source>
</evidence>
<dbReference type="Ensembl" id="ENSECRT00000001499.1">
    <property type="protein sequence ID" value="ENSECRP00000001476.1"/>
    <property type="gene ID" value="ENSECRG00000001006.1"/>
</dbReference>
<evidence type="ECO:0000313" key="16">
    <source>
        <dbReference type="Ensembl" id="ENSECRP00000001476.1"/>
    </source>
</evidence>
<dbReference type="GO" id="GO:0007156">
    <property type="term" value="P:homophilic cell adhesion via plasma membrane adhesion molecules"/>
    <property type="evidence" value="ECO:0007669"/>
    <property type="project" value="InterPro"/>
</dbReference>
<feature type="domain" description="Cadherin" evidence="15">
    <location>
        <begin position="87"/>
        <end position="159"/>
    </location>
</feature>
<keyword evidence="17" id="KW-1185">Reference proteome</keyword>
<proteinExistence type="predicted"/>
<dbReference type="AlphaFoldDB" id="A0A8C4RGR8"/>
<dbReference type="Pfam" id="PF00028">
    <property type="entry name" value="Cadherin"/>
    <property type="match status" value="3"/>
</dbReference>
<dbReference type="FunFam" id="2.60.40.60:FF:000074">
    <property type="entry name" value="Desmoglein 4"/>
    <property type="match status" value="1"/>
</dbReference>
<evidence type="ECO:0000256" key="6">
    <source>
        <dbReference type="ARBA" id="ARBA00022737"/>
    </source>
</evidence>
<keyword evidence="4" id="KW-0812">Transmembrane</keyword>
<dbReference type="InterPro" id="IPR050971">
    <property type="entry name" value="Cadherin-domain_protein"/>
</dbReference>
<dbReference type="Proteomes" id="UP000694620">
    <property type="component" value="Chromosome 6"/>
</dbReference>
<evidence type="ECO:0000256" key="7">
    <source>
        <dbReference type="ARBA" id="ARBA00022837"/>
    </source>
</evidence>
<name>A0A8C4RGR8_ERPCA</name>
<reference evidence="16" key="3">
    <citation type="submission" date="2025-09" db="UniProtKB">
        <authorList>
            <consortium name="Ensembl"/>
        </authorList>
    </citation>
    <scope>IDENTIFICATION</scope>
</reference>
<keyword evidence="12" id="KW-0325">Glycoprotein</keyword>
<feature type="domain" description="Cadherin" evidence="15">
    <location>
        <begin position="515"/>
        <end position="604"/>
    </location>
</feature>
<feature type="domain" description="Cadherin" evidence="15">
    <location>
        <begin position="388"/>
        <end position="499"/>
    </location>
</feature>
<dbReference type="PRINTS" id="PR00205">
    <property type="entry name" value="CADHERIN"/>
</dbReference>
<feature type="domain" description="Cadherin" evidence="15">
    <location>
        <begin position="160"/>
        <end position="269"/>
    </location>
</feature>
<dbReference type="FunFam" id="2.60.40.60:FF:000011">
    <property type="entry name" value="Cadherin 1"/>
    <property type="match status" value="1"/>
</dbReference>
<dbReference type="FunFam" id="2.60.40.60:FF:000068">
    <property type="entry name" value="Desmoglein 1"/>
    <property type="match status" value="1"/>
</dbReference>
<evidence type="ECO:0000256" key="5">
    <source>
        <dbReference type="ARBA" id="ARBA00022723"/>
    </source>
</evidence>
<dbReference type="CDD" id="cd11304">
    <property type="entry name" value="Cadherin_repeat"/>
    <property type="match status" value="4"/>
</dbReference>
<dbReference type="PANTHER" id="PTHR24025">
    <property type="entry name" value="DESMOGLEIN FAMILY MEMBER"/>
    <property type="match status" value="1"/>
</dbReference>
<dbReference type="InterPro" id="IPR009122">
    <property type="entry name" value="Desmosomal_cadherin"/>
</dbReference>
<keyword evidence="5" id="KW-0479">Metal-binding</keyword>
<evidence type="ECO:0000256" key="14">
    <source>
        <dbReference type="SAM" id="SignalP"/>
    </source>
</evidence>
<dbReference type="InterPro" id="IPR020894">
    <property type="entry name" value="Cadherin_CS"/>
</dbReference>
<evidence type="ECO:0000256" key="9">
    <source>
        <dbReference type="ARBA" id="ARBA00022949"/>
    </source>
</evidence>
<dbReference type="PROSITE" id="PS50268">
    <property type="entry name" value="CADHERIN_2"/>
    <property type="match status" value="5"/>
</dbReference>
<dbReference type="GO" id="GO:0005886">
    <property type="term" value="C:plasma membrane"/>
    <property type="evidence" value="ECO:0007669"/>
    <property type="project" value="UniProtKB-SubCell"/>
</dbReference>
<feature type="chain" id="PRO_5034041451" evidence="14">
    <location>
        <begin position="25"/>
        <end position="1184"/>
    </location>
</feature>
<dbReference type="InterPro" id="IPR015919">
    <property type="entry name" value="Cadherin-like_sf"/>
</dbReference>
<dbReference type="PANTHER" id="PTHR24025:SF1">
    <property type="entry name" value="DESMOGLEIN-2"/>
    <property type="match status" value="1"/>
</dbReference>
<dbReference type="SUPFAM" id="SSF49313">
    <property type="entry name" value="Cadherin-like"/>
    <property type="match status" value="5"/>
</dbReference>
<dbReference type="PROSITE" id="PS00232">
    <property type="entry name" value="CADHERIN_1"/>
    <property type="match status" value="2"/>
</dbReference>
<accession>A0A8C4RGR8</accession>
<evidence type="ECO:0000256" key="8">
    <source>
        <dbReference type="ARBA" id="ARBA00022889"/>
    </source>
</evidence>
<dbReference type="SMART" id="SM00112">
    <property type="entry name" value="CA"/>
    <property type="match status" value="4"/>
</dbReference>